<dbReference type="Gene3D" id="3.30.565.10">
    <property type="entry name" value="Histidine kinase-like ATPase, C-terminal domain"/>
    <property type="match status" value="1"/>
</dbReference>
<keyword evidence="12" id="KW-0472">Membrane</keyword>
<dbReference type="PANTHER" id="PTHR45339:SF1">
    <property type="entry name" value="HYBRID SIGNAL TRANSDUCTION HISTIDINE KINASE J"/>
    <property type="match status" value="1"/>
</dbReference>
<dbReference type="SUPFAM" id="SSF47384">
    <property type="entry name" value="Homodimeric domain of signal transducing histidine kinase"/>
    <property type="match status" value="1"/>
</dbReference>
<dbReference type="InterPro" id="IPR036097">
    <property type="entry name" value="HisK_dim/P_sf"/>
</dbReference>
<dbReference type="CDD" id="cd17546">
    <property type="entry name" value="REC_hyHK_CKI1_RcsC-like"/>
    <property type="match status" value="1"/>
</dbReference>
<dbReference type="GO" id="GO:0005524">
    <property type="term" value="F:ATP binding"/>
    <property type="evidence" value="ECO:0007669"/>
    <property type="project" value="UniProtKB-KW"/>
</dbReference>
<accession>A0A7Y0DQN6</accession>
<keyword evidence="8" id="KW-0902">Two-component regulatory system</keyword>
<keyword evidence="4" id="KW-0808">Transferase</keyword>
<dbReference type="RefSeq" id="WP_169018869.1">
    <property type="nucleotide sequence ID" value="NZ_JABBMT010000003.1"/>
</dbReference>
<dbReference type="InterPro" id="IPR003661">
    <property type="entry name" value="HisK_dim/P_dom"/>
</dbReference>
<dbReference type="FunFam" id="3.30.565.10:FF:000010">
    <property type="entry name" value="Sensor histidine kinase RcsC"/>
    <property type="match status" value="1"/>
</dbReference>
<feature type="transmembrane region" description="Helical" evidence="12">
    <location>
        <begin position="167"/>
        <end position="189"/>
    </location>
</feature>
<name>A0A7Y0DQN6_9GAMM</name>
<keyword evidence="16" id="KW-1185">Reference proteome</keyword>
<evidence type="ECO:0000256" key="2">
    <source>
        <dbReference type="ARBA" id="ARBA00012438"/>
    </source>
</evidence>
<evidence type="ECO:0000256" key="4">
    <source>
        <dbReference type="ARBA" id="ARBA00022679"/>
    </source>
</evidence>
<dbReference type="InterPro" id="IPR003594">
    <property type="entry name" value="HATPase_dom"/>
</dbReference>
<dbReference type="InterPro" id="IPR036890">
    <property type="entry name" value="HATPase_C_sf"/>
</dbReference>
<protein>
    <recommendedName>
        <fullName evidence="10">Sensory/regulatory protein RpfC</fullName>
        <ecNumber evidence="2">2.7.13.3</ecNumber>
    </recommendedName>
</protein>
<dbReference type="Pfam" id="PF00072">
    <property type="entry name" value="Response_reg"/>
    <property type="match status" value="1"/>
</dbReference>
<comment type="caution">
    <text evidence="15">The sequence shown here is derived from an EMBL/GenBank/DDBJ whole genome shotgun (WGS) entry which is preliminary data.</text>
</comment>
<keyword evidence="12" id="KW-0812">Transmembrane</keyword>
<dbReference type="SUPFAM" id="SSF55874">
    <property type="entry name" value="ATPase domain of HSP90 chaperone/DNA topoisomerase II/histidine kinase"/>
    <property type="match status" value="1"/>
</dbReference>
<dbReference type="SUPFAM" id="SSF52172">
    <property type="entry name" value="CheY-like"/>
    <property type="match status" value="1"/>
</dbReference>
<feature type="domain" description="Histidine kinase" evidence="13">
    <location>
        <begin position="567"/>
        <end position="784"/>
    </location>
</feature>
<evidence type="ECO:0000256" key="11">
    <source>
        <dbReference type="PROSITE-ProRule" id="PRU00169"/>
    </source>
</evidence>
<dbReference type="EMBL" id="JABBMT010000003">
    <property type="protein sequence ID" value="NMM39887.1"/>
    <property type="molecule type" value="Genomic_DNA"/>
</dbReference>
<feature type="transmembrane region" description="Helical" evidence="12">
    <location>
        <begin position="75"/>
        <end position="92"/>
    </location>
</feature>
<keyword evidence="6" id="KW-0418">Kinase</keyword>
<dbReference type="FunFam" id="1.10.287.130:FF:000002">
    <property type="entry name" value="Two-component osmosensing histidine kinase"/>
    <property type="match status" value="1"/>
</dbReference>
<dbReference type="Pfam" id="PF02518">
    <property type="entry name" value="HATPase_c"/>
    <property type="match status" value="1"/>
</dbReference>
<dbReference type="EC" id="2.7.13.3" evidence="2"/>
<dbReference type="SMART" id="SM00388">
    <property type="entry name" value="HisKA"/>
    <property type="match status" value="1"/>
</dbReference>
<feature type="transmembrane region" description="Helical" evidence="12">
    <location>
        <begin position="136"/>
        <end position="155"/>
    </location>
</feature>
<feature type="transmembrane region" description="Helical" evidence="12">
    <location>
        <begin position="435"/>
        <end position="454"/>
    </location>
</feature>
<feature type="transmembrane region" description="Helical" evidence="12">
    <location>
        <begin position="6"/>
        <end position="30"/>
    </location>
</feature>
<feature type="transmembrane region" description="Helical" evidence="12">
    <location>
        <begin position="42"/>
        <end position="69"/>
    </location>
</feature>
<keyword evidence="12" id="KW-1133">Transmembrane helix</keyword>
<feature type="domain" description="Response regulatory" evidence="14">
    <location>
        <begin position="804"/>
        <end position="921"/>
    </location>
</feature>
<evidence type="ECO:0000256" key="7">
    <source>
        <dbReference type="ARBA" id="ARBA00022840"/>
    </source>
</evidence>
<dbReference type="PANTHER" id="PTHR45339">
    <property type="entry name" value="HYBRID SIGNAL TRANSDUCTION HISTIDINE KINASE J"/>
    <property type="match status" value="1"/>
</dbReference>
<evidence type="ECO:0000256" key="10">
    <source>
        <dbReference type="ARBA" id="ARBA00068150"/>
    </source>
</evidence>
<dbReference type="Proteomes" id="UP000570493">
    <property type="component" value="Unassembled WGS sequence"/>
</dbReference>
<dbReference type="Gene3D" id="3.40.50.2300">
    <property type="match status" value="1"/>
</dbReference>
<dbReference type="PROSITE" id="PS50110">
    <property type="entry name" value="RESPONSE_REGULATORY"/>
    <property type="match status" value="1"/>
</dbReference>
<dbReference type="Gene3D" id="3.30.450.20">
    <property type="entry name" value="PAS domain"/>
    <property type="match status" value="1"/>
</dbReference>
<evidence type="ECO:0000256" key="6">
    <source>
        <dbReference type="ARBA" id="ARBA00022777"/>
    </source>
</evidence>
<reference evidence="15" key="1">
    <citation type="submission" date="2020-04" db="EMBL/GenBank/DDBJ databases">
        <title>Genome Sequencing for Pseudoaltermonas arctica.</title>
        <authorList>
            <person name="Elkins N.S."/>
        </authorList>
    </citation>
    <scope>NUCLEOTIDE SEQUENCE [LARGE SCALE GENOMIC DNA]</scope>
    <source>
        <strain evidence="15">NEC-BIFX-2020_0012</strain>
    </source>
</reference>
<keyword evidence="7" id="KW-0067">ATP-binding</keyword>
<dbReference type="AlphaFoldDB" id="A0A7Y0DQN6"/>
<gene>
    <name evidence="15" type="ORF">HHO47_03285</name>
</gene>
<keyword evidence="3 11" id="KW-0597">Phosphoprotein</keyword>
<dbReference type="CDD" id="cd12914">
    <property type="entry name" value="PDC1_DGC_like"/>
    <property type="match status" value="1"/>
</dbReference>
<proteinExistence type="predicted"/>
<dbReference type="InterPro" id="IPR011006">
    <property type="entry name" value="CheY-like_superfamily"/>
</dbReference>
<dbReference type="CDD" id="cd00082">
    <property type="entry name" value="HisKA"/>
    <property type="match status" value="1"/>
</dbReference>
<evidence type="ECO:0000256" key="8">
    <source>
        <dbReference type="ARBA" id="ARBA00023012"/>
    </source>
</evidence>
<dbReference type="SMART" id="SM00387">
    <property type="entry name" value="HATPase_c"/>
    <property type="match status" value="1"/>
</dbReference>
<evidence type="ECO:0000256" key="12">
    <source>
        <dbReference type="SAM" id="Phobius"/>
    </source>
</evidence>
<evidence type="ECO:0000256" key="1">
    <source>
        <dbReference type="ARBA" id="ARBA00000085"/>
    </source>
</evidence>
<evidence type="ECO:0000259" key="14">
    <source>
        <dbReference type="PROSITE" id="PS50110"/>
    </source>
</evidence>
<dbReference type="InterPro" id="IPR005467">
    <property type="entry name" value="His_kinase_dom"/>
</dbReference>
<evidence type="ECO:0000313" key="15">
    <source>
        <dbReference type="EMBL" id="NMM39887.1"/>
    </source>
</evidence>
<dbReference type="InterPro" id="IPR001789">
    <property type="entry name" value="Sig_transdc_resp-reg_receiver"/>
</dbReference>
<comment type="catalytic activity">
    <reaction evidence="1">
        <text>ATP + protein L-histidine = ADP + protein N-phospho-L-histidine.</text>
        <dbReference type="EC" id="2.7.13.3"/>
    </reaction>
</comment>
<comment type="subunit">
    <text evidence="9">At low DSF concentrations, interacts with RpfF.</text>
</comment>
<evidence type="ECO:0000256" key="3">
    <source>
        <dbReference type="ARBA" id="ARBA00022553"/>
    </source>
</evidence>
<dbReference type="GO" id="GO:0000155">
    <property type="term" value="F:phosphorelay sensor kinase activity"/>
    <property type="evidence" value="ECO:0007669"/>
    <property type="project" value="InterPro"/>
</dbReference>
<dbReference type="SMART" id="SM00448">
    <property type="entry name" value="REC"/>
    <property type="match status" value="1"/>
</dbReference>
<dbReference type="InterPro" id="IPR004358">
    <property type="entry name" value="Sig_transdc_His_kin-like_C"/>
</dbReference>
<dbReference type="PROSITE" id="PS50109">
    <property type="entry name" value="HIS_KIN"/>
    <property type="match status" value="1"/>
</dbReference>
<dbReference type="PRINTS" id="PR00344">
    <property type="entry name" value="BCTRLSENSOR"/>
</dbReference>
<dbReference type="Gene3D" id="1.10.287.130">
    <property type="match status" value="1"/>
</dbReference>
<evidence type="ECO:0000256" key="9">
    <source>
        <dbReference type="ARBA" id="ARBA00064003"/>
    </source>
</evidence>
<evidence type="ECO:0000313" key="16">
    <source>
        <dbReference type="Proteomes" id="UP000570493"/>
    </source>
</evidence>
<feature type="modified residue" description="4-aspartylphosphate" evidence="11">
    <location>
        <position position="853"/>
    </location>
</feature>
<keyword evidence="5" id="KW-0547">Nucleotide-binding</keyword>
<dbReference type="Pfam" id="PF00512">
    <property type="entry name" value="HisKA"/>
    <property type="match status" value="1"/>
</dbReference>
<evidence type="ECO:0000259" key="13">
    <source>
        <dbReference type="PROSITE" id="PS50109"/>
    </source>
</evidence>
<dbReference type="CDD" id="cd16922">
    <property type="entry name" value="HATPase_EvgS-ArcB-TorS-like"/>
    <property type="match status" value="1"/>
</dbReference>
<sequence>MPFFQHRYFAFSFSILLGVLAGFVNLLPFWFFDSSEFLFGQLFVLICLLLFGLRYALIACAISGAFIFYRWGHSWPSLVFIGEVLWLYYFSFKTARLLFIRGIIYWLLIGIPLLGLIGYFIIELPLLAVITALVKYFLNAAIVLCVIDLLSFFFIQQVWQKRANSLYKILNYIVSILIILVVLLTTIVLTNNHYARIEYEVKSQLAEKSEDIAEKIDLYLNDYRRGIVLTAKAIEQGVDKQLALSQLMALYPNFRTSMVTDENAIAQVFNPLSLQESLKGSNLSVADRDYFTIGKDSPTGYISNVLRGRGFGDEPIVGISAPVHINGRFQGVVEGSLVLGSFLQFRPTIFDNDGELIILDAKKHVVFSTLPTHYSVLTQLTEDKFTQLQGDQQAIMTTDIDGEQYYVKIYLSQQQGWYVASLLKRKYANLVAASAWGQSLLLTLMVIVLISIFITQLSRWLVRPIEELTEQIDAFDPKEDISDLQTQNNAWLEVLSLQQQFATLASKLTTNFKDLEQVNIENAALNLHLKQFNVELEYQVNEKTDELVKAVATANQASKAKSQFLANMSHEIRTPLNGIMGLTDILLNADSVKLEHSEQLQMIQQSAKNLLLILNDILDFSKIEAGAVKLDIHIVRVRKLLTQLAQVFTNTGVQPGVEFVLNIAPSVPDVVQLDSLRLSQIVNNLLSNAGKFTQTGSITMNIEYADNHLSVAITDTGIGISGQQQSSLFREFTQADISTTRQYGGTGLGLTICKRIVQLMGGKLVLHSEIGKGSCFTIIIPVEVAQLNHEVDIQQSIPDLTGLKLLLVEDNQINQIVIAKMLSDTHCTLEVANDGEKALACLQHNMADIILMDCQMPIMDGYQCTTEIRNNSAQFGSVVIIAITANAFEDDKKRCLEVGMDDFIAKPVDRGQLFQCLKKWADTLS</sequence>
<feature type="transmembrane region" description="Helical" evidence="12">
    <location>
        <begin position="104"/>
        <end position="130"/>
    </location>
</feature>
<evidence type="ECO:0000256" key="5">
    <source>
        <dbReference type="ARBA" id="ARBA00022741"/>
    </source>
</evidence>
<organism evidence="15 16">
    <name type="scientific">Pseudoalteromonas arctica</name>
    <dbReference type="NCBI Taxonomy" id="394751"/>
    <lineage>
        <taxon>Bacteria</taxon>
        <taxon>Pseudomonadati</taxon>
        <taxon>Pseudomonadota</taxon>
        <taxon>Gammaproteobacteria</taxon>
        <taxon>Alteromonadales</taxon>
        <taxon>Pseudoalteromonadaceae</taxon>
        <taxon>Pseudoalteromonas</taxon>
    </lineage>
</organism>